<dbReference type="AlphaFoldDB" id="A0ABD5NTI3"/>
<dbReference type="Gene3D" id="3.40.50.2300">
    <property type="match status" value="2"/>
</dbReference>
<evidence type="ECO:0000259" key="2">
    <source>
        <dbReference type="Pfam" id="PF13458"/>
    </source>
</evidence>
<dbReference type="InterPro" id="IPR028082">
    <property type="entry name" value="Peripla_BP_I"/>
</dbReference>
<dbReference type="RefSeq" id="WP_256532380.1">
    <property type="nucleotide sequence ID" value="NZ_CP101824.1"/>
</dbReference>
<dbReference type="Pfam" id="PF13458">
    <property type="entry name" value="Peripla_BP_6"/>
    <property type="match status" value="1"/>
</dbReference>
<keyword evidence="1" id="KW-0732">Signal</keyword>
<dbReference type="InterPro" id="IPR051010">
    <property type="entry name" value="BCAA_transport"/>
</dbReference>
<dbReference type="PANTHER" id="PTHR30483:SF6">
    <property type="entry name" value="PERIPLASMIC BINDING PROTEIN OF ABC TRANSPORTER FOR NATURAL AMINO ACIDS"/>
    <property type="match status" value="1"/>
</dbReference>
<dbReference type="GeneID" id="73901460"/>
<keyword evidence="4" id="KW-1185">Reference proteome</keyword>
<evidence type="ECO:0000256" key="1">
    <source>
        <dbReference type="ARBA" id="ARBA00022729"/>
    </source>
</evidence>
<name>A0ABD5NTI3_9EURY</name>
<dbReference type="PROSITE" id="PS51257">
    <property type="entry name" value="PROKAR_LIPOPROTEIN"/>
    <property type="match status" value="1"/>
</dbReference>
<protein>
    <submittedName>
        <fullName evidence="3">ABC transporter substrate-binding protein</fullName>
    </submittedName>
</protein>
<accession>A0ABD5NTI3</accession>
<comment type="caution">
    <text evidence="3">The sequence shown here is derived from an EMBL/GenBank/DDBJ whole genome shotgun (WGS) entry which is preliminary data.</text>
</comment>
<dbReference type="EMBL" id="JBHSAQ010000016">
    <property type="protein sequence ID" value="MFC3960098.1"/>
    <property type="molecule type" value="Genomic_DNA"/>
</dbReference>
<reference evidence="3 4" key="1">
    <citation type="journal article" date="2019" name="Int. J. Syst. Evol. Microbiol.">
        <title>The Global Catalogue of Microorganisms (GCM) 10K type strain sequencing project: providing services to taxonomists for standard genome sequencing and annotation.</title>
        <authorList>
            <consortium name="The Broad Institute Genomics Platform"/>
            <consortium name="The Broad Institute Genome Sequencing Center for Infectious Disease"/>
            <person name="Wu L."/>
            <person name="Ma J."/>
        </authorList>
    </citation>
    <scope>NUCLEOTIDE SEQUENCE [LARGE SCALE GENOMIC DNA]</scope>
    <source>
        <strain evidence="3 4">IBRC-M 10256</strain>
    </source>
</reference>
<dbReference type="PANTHER" id="PTHR30483">
    <property type="entry name" value="LEUCINE-SPECIFIC-BINDING PROTEIN"/>
    <property type="match status" value="1"/>
</dbReference>
<proteinExistence type="predicted"/>
<evidence type="ECO:0000313" key="3">
    <source>
        <dbReference type="EMBL" id="MFC3960098.1"/>
    </source>
</evidence>
<feature type="domain" description="Leucine-binding protein" evidence="2">
    <location>
        <begin position="41"/>
        <end position="339"/>
    </location>
</feature>
<dbReference type="SUPFAM" id="SSF53822">
    <property type="entry name" value="Periplasmic binding protein-like I"/>
    <property type="match status" value="1"/>
</dbReference>
<gene>
    <name evidence="3" type="ORF">ACFOUR_17190</name>
</gene>
<dbReference type="InterPro" id="IPR028081">
    <property type="entry name" value="Leu-bd"/>
</dbReference>
<sequence length="408" mass="43740">MAHDTFRTGTGVRRRSVLKVAGAAGVGTLAGCTGGGGDDGLTIGALQPLSGNFAPWGSVHQAGLEFAVDEVNDEGFLDQELTVESTDTESDAGGAATAFRRFVEEEDAVAITGPVSSDVGVRTAQLAEELEVPLMLHMAGTHRLHTKQSRHTFRLGSLPAPMDLQPQAELIEERDYQTVGAIVADYEWGRTVEDQIDEWFPDGIDLSVDVAPRGESNFRSYLRDMPEDLDLIVATGHPPGSISIHTQARELGLGHDLTTGAGLPPGVLYEALGGAAETFAHLHTPDVYGDAFADVAGRFAEDRGEQFTTHHGYGYIAGRVFAEAIDEADSTDPSDIASVVLESSHDTILAEPLQYNEWGEIDGVRSMLSTVHEGGPDFHSDGAFHLEQEYQSSLMNASMVEPLVPEER</sequence>
<dbReference type="Proteomes" id="UP001595846">
    <property type="component" value="Unassembled WGS sequence"/>
</dbReference>
<evidence type="ECO:0000313" key="4">
    <source>
        <dbReference type="Proteomes" id="UP001595846"/>
    </source>
</evidence>
<organism evidence="3 4">
    <name type="scientific">Halovivax cerinus</name>
    <dbReference type="NCBI Taxonomy" id="1487865"/>
    <lineage>
        <taxon>Archaea</taxon>
        <taxon>Methanobacteriati</taxon>
        <taxon>Methanobacteriota</taxon>
        <taxon>Stenosarchaea group</taxon>
        <taxon>Halobacteria</taxon>
        <taxon>Halobacteriales</taxon>
        <taxon>Natrialbaceae</taxon>
        <taxon>Halovivax</taxon>
    </lineage>
</organism>